<comment type="caution">
    <text evidence="1">The sequence shown here is derived from an EMBL/GenBank/DDBJ whole genome shotgun (WGS) entry which is preliminary data.</text>
</comment>
<proteinExistence type="predicted"/>
<accession>A0A0W8FKV1</accession>
<dbReference type="AlphaFoldDB" id="A0A0W8FKV1"/>
<gene>
    <name evidence="1" type="ORF">ASZ90_008693</name>
</gene>
<sequence>MAVSAMATIIPYGIACQQSSHHGRDRDLACSKEKVKVIGDQCPGITTCSGITKNITQAMKELIPVGVRLEYLFPLYAANHNMMDGVCRIYARTPWHTASIEALFILVKE</sequence>
<evidence type="ECO:0000313" key="1">
    <source>
        <dbReference type="EMBL" id="KUG21558.1"/>
    </source>
</evidence>
<name>A0A0W8FKV1_9ZZZZ</name>
<dbReference type="EMBL" id="LNQE01001050">
    <property type="protein sequence ID" value="KUG21558.1"/>
    <property type="molecule type" value="Genomic_DNA"/>
</dbReference>
<reference evidence="1" key="1">
    <citation type="journal article" date="2015" name="Proc. Natl. Acad. Sci. U.S.A.">
        <title>Networks of energetic and metabolic interactions define dynamics in microbial communities.</title>
        <authorList>
            <person name="Embree M."/>
            <person name="Liu J.K."/>
            <person name="Al-Bassam M.M."/>
            <person name="Zengler K."/>
        </authorList>
    </citation>
    <scope>NUCLEOTIDE SEQUENCE</scope>
</reference>
<organism evidence="1">
    <name type="scientific">hydrocarbon metagenome</name>
    <dbReference type="NCBI Taxonomy" id="938273"/>
    <lineage>
        <taxon>unclassified sequences</taxon>
        <taxon>metagenomes</taxon>
        <taxon>ecological metagenomes</taxon>
    </lineage>
</organism>
<protein>
    <submittedName>
        <fullName evidence="1">Uncharacterized protein</fullName>
    </submittedName>
</protein>